<evidence type="ECO:0000256" key="8">
    <source>
        <dbReference type="ARBA" id="ARBA00022723"/>
    </source>
</evidence>
<keyword evidence="9" id="KW-0547">Nucleotide-binding</keyword>
<dbReference type="GO" id="GO:0016301">
    <property type="term" value="F:kinase activity"/>
    <property type="evidence" value="ECO:0007669"/>
    <property type="project" value="UniProtKB-KW"/>
</dbReference>
<dbReference type="NCBIfam" id="NF004491">
    <property type="entry name" value="PRK05826.1"/>
    <property type="match status" value="1"/>
</dbReference>
<sequence>MNTEYRKTKIIFTVGPATSDEATLERLIKAGVDICRINMAHADHAWTREIVARVRKACDNVNRQIAFMMDVKGPEIRTGDVPETFELEKGETFDFTYGLGIGGVSEDGVRRVDVNYPGFAQDIHVGDTVLVDSGLIRLKVLEIDGQRVRCEVLIPGPMGNRRHINLPGVRVKLPALTKKDQADVDVGIQEGIDFFALSFVREAEDLDIFHDYLKERGSSAKVIAKIEDQQAISNLEGIIKASDGLMVARGDLGIECPFEDLPLIQSRAINTCIRNSKPVIVATHMLESMIDSPIPTRAEVTDISNAIREKSDCVMLSGETTVGQYPVECVETINRIAARMEAHESKNLAEPVRKDLELHLPKSKMLRSAAYLADEMDAAIVAFTRRGFFAQKLSSLRGRVPIYAFTDNPVLFKQLLIMRGIEPFFMEFDHDHETTIQKAFTELKEKDWAKVGDPIITITKMYAGEKLIDSTQIREIE</sequence>
<keyword evidence="8" id="KW-0479">Metal-binding</keyword>
<feature type="domain" description="Pyruvate kinase C-terminal" evidence="18">
    <location>
        <begin position="365"/>
        <end position="464"/>
    </location>
</feature>
<dbReference type="InterPro" id="IPR036918">
    <property type="entry name" value="Pyrv_Knase_C_sf"/>
</dbReference>
<dbReference type="SUPFAM" id="SSF51621">
    <property type="entry name" value="Phosphoenolpyruvate/pyruvate domain"/>
    <property type="match status" value="1"/>
</dbReference>
<dbReference type="PRINTS" id="PR01050">
    <property type="entry name" value="PYRUVTKNASE"/>
</dbReference>
<comment type="similarity">
    <text evidence="4 16">Belongs to the pyruvate kinase family.</text>
</comment>
<dbReference type="RefSeq" id="WP_013043949.1">
    <property type="nucleotide sequence ID" value="NC_014008.1"/>
</dbReference>
<dbReference type="Gene3D" id="3.20.20.60">
    <property type="entry name" value="Phosphoenolpyruvate-binding domains"/>
    <property type="match status" value="1"/>
</dbReference>
<proteinExistence type="inferred from homology"/>
<dbReference type="UniPathway" id="UPA00109">
    <property type="reaction ID" value="UER00188"/>
</dbReference>
<evidence type="ECO:0000256" key="6">
    <source>
        <dbReference type="ARBA" id="ARBA00018587"/>
    </source>
</evidence>
<evidence type="ECO:0000256" key="4">
    <source>
        <dbReference type="ARBA" id="ARBA00008663"/>
    </source>
</evidence>
<dbReference type="GO" id="GO:0004743">
    <property type="term" value="F:pyruvate kinase activity"/>
    <property type="evidence" value="ECO:0007669"/>
    <property type="project" value="UniProtKB-UniRule"/>
</dbReference>
<dbReference type="HOGENOM" id="CLU_015439_0_2_0"/>
<dbReference type="InterPro" id="IPR011037">
    <property type="entry name" value="Pyrv_Knase-like_insert_dom_sf"/>
</dbReference>
<dbReference type="GO" id="GO:0005524">
    <property type="term" value="F:ATP binding"/>
    <property type="evidence" value="ECO:0007669"/>
    <property type="project" value="UniProtKB-KW"/>
</dbReference>
<evidence type="ECO:0000259" key="18">
    <source>
        <dbReference type="Pfam" id="PF02887"/>
    </source>
</evidence>
<dbReference type="PANTHER" id="PTHR11817">
    <property type="entry name" value="PYRUVATE KINASE"/>
    <property type="match status" value="1"/>
</dbReference>
<evidence type="ECO:0000256" key="15">
    <source>
        <dbReference type="NCBIfam" id="TIGR01064"/>
    </source>
</evidence>
<dbReference type="EC" id="2.7.1.40" evidence="5 15"/>
<comment type="catalytic activity">
    <reaction evidence="16">
        <text>pyruvate + ATP = phosphoenolpyruvate + ADP + H(+)</text>
        <dbReference type="Rhea" id="RHEA:18157"/>
        <dbReference type="ChEBI" id="CHEBI:15361"/>
        <dbReference type="ChEBI" id="CHEBI:15378"/>
        <dbReference type="ChEBI" id="CHEBI:30616"/>
        <dbReference type="ChEBI" id="CHEBI:58702"/>
        <dbReference type="ChEBI" id="CHEBI:456216"/>
        <dbReference type="EC" id="2.7.1.40"/>
    </reaction>
</comment>
<keyword evidence="14 19" id="KW-0670">Pyruvate</keyword>
<dbReference type="EMBL" id="CP001998">
    <property type="protein sequence ID" value="ADE55227.1"/>
    <property type="molecule type" value="Genomic_DNA"/>
</dbReference>
<dbReference type="InterPro" id="IPR015795">
    <property type="entry name" value="Pyrv_Knase_C"/>
</dbReference>
<comment type="cofactor">
    <cofactor evidence="1">
        <name>Mg(2+)</name>
        <dbReference type="ChEBI" id="CHEBI:18420"/>
    </cofactor>
</comment>
<dbReference type="NCBIfam" id="TIGR01064">
    <property type="entry name" value="pyruv_kin"/>
    <property type="match status" value="1"/>
</dbReference>
<dbReference type="Pfam" id="PF00224">
    <property type="entry name" value="PK"/>
    <property type="match status" value="1"/>
</dbReference>
<feature type="domain" description="Pyruvate kinase barrel" evidence="17">
    <location>
        <begin position="6"/>
        <end position="330"/>
    </location>
</feature>
<comment type="cofactor">
    <cofactor evidence="2">
        <name>K(+)</name>
        <dbReference type="ChEBI" id="CHEBI:29103"/>
    </cofactor>
</comment>
<evidence type="ECO:0000256" key="7">
    <source>
        <dbReference type="ARBA" id="ARBA00022679"/>
    </source>
</evidence>
<name>D5EM67_CORAD</name>
<dbReference type="eggNOG" id="COG0469">
    <property type="taxonomic scope" value="Bacteria"/>
</dbReference>
<dbReference type="FunFam" id="2.40.33.10:FF:000001">
    <property type="entry name" value="Pyruvate kinase"/>
    <property type="match status" value="1"/>
</dbReference>
<evidence type="ECO:0000313" key="20">
    <source>
        <dbReference type="Proteomes" id="UP000000925"/>
    </source>
</evidence>
<dbReference type="SUPFAM" id="SSF50800">
    <property type="entry name" value="PK beta-barrel domain-like"/>
    <property type="match status" value="1"/>
</dbReference>
<dbReference type="InterPro" id="IPR015793">
    <property type="entry name" value="Pyrv_Knase_brl"/>
</dbReference>
<dbReference type="Pfam" id="PF02887">
    <property type="entry name" value="PK_C"/>
    <property type="match status" value="1"/>
</dbReference>
<dbReference type="InterPro" id="IPR015806">
    <property type="entry name" value="Pyrv_Knase_insert_dom_sf"/>
</dbReference>
<dbReference type="SUPFAM" id="SSF52935">
    <property type="entry name" value="PK C-terminal domain-like"/>
    <property type="match status" value="1"/>
</dbReference>
<dbReference type="Proteomes" id="UP000000925">
    <property type="component" value="Chromosome"/>
</dbReference>
<evidence type="ECO:0000259" key="17">
    <source>
        <dbReference type="Pfam" id="PF00224"/>
    </source>
</evidence>
<evidence type="ECO:0000256" key="13">
    <source>
        <dbReference type="ARBA" id="ARBA00023152"/>
    </source>
</evidence>
<dbReference type="InterPro" id="IPR015813">
    <property type="entry name" value="Pyrv/PenolPyrv_kinase-like_dom"/>
</dbReference>
<dbReference type="FunFam" id="3.20.20.60:FF:000025">
    <property type="entry name" value="Pyruvate kinase"/>
    <property type="match status" value="1"/>
</dbReference>
<keyword evidence="20" id="KW-1185">Reference proteome</keyword>
<dbReference type="InterPro" id="IPR001697">
    <property type="entry name" value="Pyr_Knase"/>
</dbReference>
<keyword evidence="7 16" id="KW-0808">Transferase</keyword>
<keyword evidence="11" id="KW-0067">ATP-binding</keyword>
<evidence type="ECO:0000256" key="11">
    <source>
        <dbReference type="ARBA" id="ARBA00022840"/>
    </source>
</evidence>
<dbReference type="InterPro" id="IPR040442">
    <property type="entry name" value="Pyrv_kinase-like_dom_sf"/>
</dbReference>
<evidence type="ECO:0000256" key="5">
    <source>
        <dbReference type="ARBA" id="ARBA00012142"/>
    </source>
</evidence>
<accession>D5EM67</accession>
<evidence type="ECO:0000256" key="2">
    <source>
        <dbReference type="ARBA" id="ARBA00001958"/>
    </source>
</evidence>
<dbReference type="AlphaFoldDB" id="D5EM67"/>
<dbReference type="OrthoDB" id="9812123at2"/>
<comment type="pathway">
    <text evidence="3 16">Carbohydrate degradation; glycolysis; pyruvate from D-glyceraldehyde 3-phosphate: step 5/5.</text>
</comment>
<dbReference type="GO" id="GO:0030955">
    <property type="term" value="F:potassium ion binding"/>
    <property type="evidence" value="ECO:0007669"/>
    <property type="project" value="UniProtKB-UniRule"/>
</dbReference>
<gene>
    <name evidence="19" type="ordered locus">Caka_2210</name>
</gene>
<keyword evidence="13 16" id="KW-0324">Glycolysis</keyword>
<protein>
    <recommendedName>
        <fullName evidence="6 15">Pyruvate kinase</fullName>
        <ecNumber evidence="5 15">2.7.1.40</ecNumber>
    </recommendedName>
</protein>
<evidence type="ECO:0000313" key="19">
    <source>
        <dbReference type="EMBL" id="ADE55227.1"/>
    </source>
</evidence>
<keyword evidence="12 16" id="KW-0460">Magnesium</keyword>
<evidence type="ECO:0000256" key="9">
    <source>
        <dbReference type="ARBA" id="ARBA00022741"/>
    </source>
</evidence>
<evidence type="ECO:0000256" key="16">
    <source>
        <dbReference type="RuleBase" id="RU000504"/>
    </source>
</evidence>
<dbReference type="Gene3D" id="3.40.1380.20">
    <property type="entry name" value="Pyruvate kinase, C-terminal domain"/>
    <property type="match status" value="1"/>
</dbReference>
<evidence type="ECO:0000256" key="1">
    <source>
        <dbReference type="ARBA" id="ARBA00001946"/>
    </source>
</evidence>
<evidence type="ECO:0000256" key="12">
    <source>
        <dbReference type="ARBA" id="ARBA00022842"/>
    </source>
</evidence>
<organism evidence="19 20">
    <name type="scientific">Coraliomargarita akajimensis (strain DSM 45221 / IAM 15411 / JCM 23193 / KCTC 12865 / 04OKA010-24)</name>
    <dbReference type="NCBI Taxonomy" id="583355"/>
    <lineage>
        <taxon>Bacteria</taxon>
        <taxon>Pseudomonadati</taxon>
        <taxon>Verrucomicrobiota</taxon>
        <taxon>Opitutia</taxon>
        <taxon>Puniceicoccales</taxon>
        <taxon>Coraliomargaritaceae</taxon>
        <taxon>Coraliomargarita</taxon>
    </lineage>
</organism>
<evidence type="ECO:0000256" key="10">
    <source>
        <dbReference type="ARBA" id="ARBA00022777"/>
    </source>
</evidence>
<dbReference type="STRING" id="583355.Caka_2210"/>
<evidence type="ECO:0000256" key="3">
    <source>
        <dbReference type="ARBA" id="ARBA00004997"/>
    </source>
</evidence>
<dbReference type="GO" id="GO:0000287">
    <property type="term" value="F:magnesium ion binding"/>
    <property type="evidence" value="ECO:0007669"/>
    <property type="project" value="UniProtKB-UniRule"/>
</dbReference>
<evidence type="ECO:0000256" key="14">
    <source>
        <dbReference type="ARBA" id="ARBA00023317"/>
    </source>
</evidence>
<reference evidence="19 20" key="1">
    <citation type="journal article" date="2010" name="Stand. Genomic Sci.">
        <title>Complete genome sequence of Coraliomargarita akajimensis type strain (04OKA010-24).</title>
        <authorList>
            <person name="Mavromatis K."/>
            <person name="Abt B."/>
            <person name="Brambilla E."/>
            <person name="Lapidus A."/>
            <person name="Copeland A."/>
            <person name="Deshpande S."/>
            <person name="Nolan M."/>
            <person name="Lucas S."/>
            <person name="Tice H."/>
            <person name="Cheng J.F."/>
            <person name="Han C."/>
            <person name="Detter J.C."/>
            <person name="Woyke T."/>
            <person name="Goodwin L."/>
            <person name="Pitluck S."/>
            <person name="Held B."/>
            <person name="Brettin T."/>
            <person name="Tapia R."/>
            <person name="Ivanova N."/>
            <person name="Mikhailova N."/>
            <person name="Pati A."/>
            <person name="Liolios K."/>
            <person name="Chen A."/>
            <person name="Palaniappan K."/>
            <person name="Land M."/>
            <person name="Hauser L."/>
            <person name="Chang Y.J."/>
            <person name="Jeffries C.D."/>
            <person name="Rohde M."/>
            <person name="Goker M."/>
            <person name="Bristow J."/>
            <person name="Eisen J.A."/>
            <person name="Markowitz V."/>
            <person name="Hugenholtz P."/>
            <person name="Klenk H.P."/>
            <person name="Kyrpides N.C."/>
        </authorList>
    </citation>
    <scope>NUCLEOTIDE SEQUENCE [LARGE SCALE GENOMIC DNA]</scope>
    <source>
        <strain evidence="20">DSM 45221 / IAM 15411 / JCM 23193 / KCTC 12865</strain>
    </source>
</reference>
<dbReference type="KEGG" id="caa:Caka_2210"/>
<keyword evidence="10 16" id="KW-0418">Kinase</keyword>
<dbReference type="Gene3D" id="2.40.33.10">
    <property type="entry name" value="PK beta-barrel domain-like"/>
    <property type="match status" value="1"/>
</dbReference>